<sequence>MDWFKTLETRQVLEQGAIATEVDGLRIALWAVDGEVYATGNICTHAFAYLTDGHVEGGCIECPLHQGLFDIRSGKALSAPVSKDIATYAVKQEDGFVWVDINTPAQQLDEAVTTAHVIGSDDRTLVVIGAGQAGAETVIAVRKHGFGGRIVLIGSEAHMPYERPPLSKELLAGVTTIEDAYVFQAGQAAELQVKMMLGVSVSAIYSNDKTVRLSNGETISYDILVLATGARPRKLVVSGSDDTRIHYLRDLHDAEHLGAALKTAQSVAVIGGGFIGLELASAARKLGAKATVIEAQPRLMTRLLPAAPADYLAGIAKQHGVSIELGARITNVSDKGVGLGDGRLIDADVIIAGIGAIPNDDLASDADIKTHDKGGILVDVANRTNLAGVYAVGDVAVRQERPGGPFQRMESWQNARLSAERVARHITRHSPVAEDAPWFWSDLFGATIQIYGQTDPDMAVVRRDGDKAPVFLGQDAIGRVKCVIDFGDPSALRAARSLMANGQPLATGGSEAGDNEEDDMKQQSFESRFVWPAEGLTRVPDWVYTNQDVYDREVERIFQGPTWNYVALECEVPNTGDFVRSYVGPTPVVVSRDEDGEVHVFENRCSHRAAEFCRELRGNSTEFVCPYHEWSYDLKGNLAGVPFRRGANGEGGMPADFNAADHGLRKLNVTKRGGVIFASFADNMESFEDYMGEAMLTDFDAVFSGRKLKLFGHYRHTIMGNWKLYPENLKDPYHATLLHTFLVTFGLLVAGNKSAMICDPKGRHSTMASAKSDKSVSDENKKEMRAYRDGMTLSDPRLMDYVPEFDSPWSVTMQVVWPNLIVQREMNTLGVRQLVPNGPNEFTMIWTMFGYEDDDEEMIRHRLRQGNLMGPAGFLGLEDNEAIKFVQDGMLNSAKPANHMVQLDPDVPAGTSETLISEAAIRALYQHWREEMGV</sequence>
<proteinExistence type="predicted"/>
<keyword evidence="6 10" id="KW-0560">Oxidoreductase</keyword>
<dbReference type="PANTHER" id="PTHR43557">
    <property type="entry name" value="APOPTOSIS-INDUCING FACTOR 1"/>
    <property type="match status" value="1"/>
</dbReference>
<evidence type="ECO:0000256" key="7">
    <source>
        <dbReference type="ARBA" id="ARBA00023004"/>
    </source>
</evidence>
<keyword evidence="11" id="KW-1185">Reference proteome</keyword>
<dbReference type="InterPro" id="IPR023753">
    <property type="entry name" value="FAD/NAD-binding_dom"/>
</dbReference>
<dbReference type="Gene3D" id="3.30.390.30">
    <property type="match status" value="1"/>
</dbReference>
<dbReference type="Pfam" id="PF07992">
    <property type="entry name" value="Pyr_redox_2"/>
    <property type="match status" value="1"/>
</dbReference>
<evidence type="ECO:0000256" key="5">
    <source>
        <dbReference type="ARBA" id="ARBA00022827"/>
    </source>
</evidence>
<evidence type="ECO:0000256" key="4">
    <source>
        <dbReference type="ARBA" id="ARBA00022723"/>
    </source>
</evidence>
<keyword evidence="7" id="KW-0408">Iron</keyword>
<dbReference type="InterPro" id="IPR015879">
    <property type="entry name" value="Ring_hydroxy_dOase_asu_C_dom"/>
</dbReference>
<keyword evidence="8" id="KW-0411">Iron-sulfur</keyword>
<feature type="domain" description="Rieske" evidence="9">
    <location>
        <begin position="563"/>
        <end position="678"/>
    </location>
</feature>
<dbReference type="RefSeq" id="WP_087210609.1">
    <property type="nucleotide sequence ID" value="NZ_CP021431.1"/>
</dbReference>
<dbReference type="InterPro" id="IPR028202">
    <property type="entry name" value="Reductase_C"/>
</dbReference>
<dbReference type="GO" id="GO:0005737">
    <property type="term" value="C:cytoplasm"/>
    <property type="evidence" value="ECO:0007669"/>
    <property type="project" value="TreeGrafter"/>
</dbReference>
<dbReference type="GO" id="GO:0005506">
    <property type="term" value="F:iron ion binding"/>
    <property type="evidence" value="ECO:0007669"/>
    <property type="project" value="InterPro"/>
</dbReference>
<dbReference type="Pfam" id="PF00848">
    <property type="entry name" value="Ring_hydroxyl_A"/>
    <property type="match status" value="1"/>
</dbReference>
<dbReference type="EMBL" id="CP021431">
    <property type="protein sequence ID" value="ARU02510.1"/>
    <property type="molecule type" value="Genomic_DNA"/>
</dbReference>
<dbReference type="InterPro" id="IPR036188">
    <property type="entry name" value="FAD/NAD-bd_sf"/>
</dbReference>
<evidence type="ECO:0000256" key="6">
    <source>
        <dbReference type="ARBA" id="ARBA00023002"/>
    </source>
</evidence>
<accession>A0A1Y0EGE6</accession>
<keyword evidence="4" id="KW-0479">Metal-binding</keyword>
<dbReference type="SUPFAM" id="SSF50022">
    <property type="entry name" value="ISP domain"/>
    <property type="match status" value="2"/>
</dbReference>
<name>A0A1Y0EGE6_9RHOB</name>
<dbReference type="Pfam" id="PF00355">
    <property type="entry name" value="Rieske"/>
    <property type="match status" value="2"/>
</dbReference>
<dbReference type="InterPro" id="IPR043264">
    <property type="entry name" value="AhdA1c-like_alpha_C"/>
</dbReference>
<reference evidence="10 11" key="1">
    <citation type="submission" date="2017-05" db="EMBL/GenBank/DDBJ databases">
        <title>Genome Sequence of Loktanella vestfoldensis Strain SMR4r Isolated from a Culture of the Diatom Skeletonema marinoi.</title>
        <authorList>
            <person name="Topel M."/>
            <person name="Pinder M.I.M."/>
            <person name="Johansson O.N."/>
            <person name="Kourtchenko O."/>
            <person name="Godhe A."/>
            <person name="Clarke A.K."/>
        </authorList>
    </citation>
    <scope>NUCLEOTIDE SEQUENCE [LARGE SCALE GENOMIC DNA]</scope>
    <source>
        <strain evidence="10 11">SMR4r</strain>
    </source>
</reference>
<feature type="domain" description="Rieske" evidence="9">
    <location>
        <begin position="3"/>
        <end position="99"/>
    </location>
</feature>
<dbReference type="InterPro" id="IPR017941">
    <property type="entry name" value="Rieske_2Fe-2S"/>
</dbReference>
<comment type="cofactor">
    <cofactor evidence="1">
        <name>FAD</name>
        <dbReference type="ChEBI" id="CHEBI:57692"/>
    </cofactor>
</comment>
<dbReference type="InterPro" id="IPR015881">
    <property type="entry name" value="ARHD_Rieske_2Fe_2S"/>
</dbReference>
<dbReference type="PROSITE" id="PS51296">
    <property type="entry name" value="RIESKE"/>
    <property type="match status" value="2"/>
</dbReference>
<dbReference type="PROSITE" id="PS00570">
    <property type="entry name" value="RING_HYDROXYL_ALPHA"/>
    <property type="match status" value="1"/>
</dbReference>
<dbReference type="OrthoDB" id="7456916at2"/>
<dbReference type="CDD" id="cd08880">
    <property type="entry name" value="RHO_alpha_C_ahdA1c-like"/>
    <property type="match status" value="1"/>
</dbReference>
<dbReference type="SUPFAM" id="SSF55424">
    <property type="entry name" value="FAD/NAD-linked reductases, dimerisation (C-terminal) domain"/>
    <property type="match status" value="1"/>
</dbReference>
<dbReference type="PRINTS" id="PR00368">
    <property type="entry name" value="FADPNR"/>
</dbReference>
<dbReference type="Gene3D" id="3.50.50.60">
    <property type="entry name" value="FAD/NAD(P)-binding domain"/>
    <property type="match status" value="2"/>
</dbReference>
<dbReference type="EC" id="1.14.13.172" evidence="10"/>
<evidence type="ECO:0000256" key="8">
    <source>
        <dbReference type="ARBA" id="ARBA00023014"/>
    </source>
</evidence>
<evidence type="ECO:0000259" key="9">
    <source>
        <dbReference type="PROSITE" id="PS51296"/>
    </source>
</evidence>
<evidence type="ECO:0000256" key="1">
    <source>
        <dbReference type="ARBA" id="ARBA00001974"/>
    </source>
</evidence>
<evidence type="ECO:0000256" key="3">
    <source>
        <dbReference type="ARBA" id="ARBA00022714"/>
    </source>
</evidence>
<evidence type="ECO:0000256" key="2">
    <source>
        <dbReference type="ARBA" id="ARBA00022630"/>
    </source>
</evidence>
<dbReference type="GO" id="GO:0016651">
    <property type="term" value="F:oxidoreductase activity, acting on NAD(P)H"/>
    <property type="evidence" value="ECO:0007669"/>
    <property type="project" value="TreeGrafter"/>
</dbReference>
<dbReference type="PANTHER" id="PTHR43557:SF2">
    <property type="entry name" value="RIESKE DOMAIN-CONTAINING PROTEIN-RELATED"/>
    <property type="match status" value="1"/>
</dbReference>
<dbReference type="KEGG" id="lvs:LOKVESSMR4R_03229"/>
<dbReference type="GO" id="GO:0034785">
    <property type="term" value="F:salicylate 5-hydroxylase (NADH) activity"/>
    <property type="evidence" value="ECO:0007669"/>
    <property type="project" value="UniProtKB-EC"/>
</dbReference>
<dbReference type="InterPro" id="IPR016156">
    <property type="entry name" value="FAD/NAD-linked_Rdtase_dimer_sf"/>
</dbReference>
<evidence type="ECO:0000313" key="11">
    <source>
        <dbReference type="Proteomes" id="UP000195273"/>
    </source>
</evidence>
<keyword evidence="2" id="KW-0285">Flavoprotein</keyword>
<keyword evidence="5" id="KW-0274">FAD</keyword>
<dbReference type="SUPFAM" id="SSF51905">
    <property type="entry name" value="FAD/NAD(P)-binding domain"/>
    <property type="match status" value="2"/>
</dbReference>
<dbReference type="PRINTS" id="PR00411">
    <property type="entry name" value="PNDRDTASEI"/>
</dbReference>
<dbReference type="Proteomes" id="UP000195273">
    <property type="component" value="Chromosome"/>
</dbReference>
<dbReference type="Gene3D" id="2.102.10.10">
    <property type="entry name" value="Rieske [2Fe-2S] iron-sulphur domain"/>
    <property type="match status" value="2"/>
</dbReference>
<dbReference type="AlphaFoldDB" id="A0A1Y0EGE6"/>
<protein>
    <submittedName>
        <fullName evidence="10">Salicylate 5-hydroxylase, large oxygenase component</fullName>
        <ecNumber evidence="10">1.14.13.172</ecNumber>
    </submittedName>
</protein>
<organism evidence="10 11">
    <name type="scientific">Yoonia vestfoldensis</name>
    <dbReference type="NCBI Taxonomy" id="245188"/>
    <lineage>
        <taxon>Bacteria</taxon>
        <taxon>Pseudomonadati</taxon>
        <taxon>Pseudomonadota</taxon>
        <taxon>Alphaproteobacteria</taxon>
        <taxon>Rhodobacterales</taxon>
        <taxon>Paracoccaceae</taxon>
        <taxon>Yoonia</taxon>
    </lineage>
</organism>
<dbReference type="Pfam" id="PF14759">
    <property type="entry name" value="Reductase_C"/>
    <property type="match status" value="1"/>
</dbReference>
<dbReference type="InterPro" id="IPR036922">
    <property type="entry name" value="Rieske_2Fe-2S_sf"/>
</dbReference>
<dbReference type="SUPFAM" id="SSF55961">
    <property type="entry name" value="Bet v1-like"/>
    <property type="match status" value="1"/>
</dbReference>
<dbReference type="GO" id="GO:0051537">
    <property type="term" value="F:2 iron, 2 sulfur cluster binding"/>
    <property type="evidence" value="ECO:0007669"/>
    <property type="project" value="UniProtKB-KW"/>
</dbReference>
<dbReference type="CDD" id="cd03528">
    <property type="entry name" value="Rieske_RO_ferredoxin"/>
    <property type="match status" value="1"/>
</dbReference>
<dbReference type="InterPro" id="IPR050446">
    <property type="entry name" value="FAD-oxidoreductase/Apoptosis"/>
</dbReference>
<keyword evidence="3" id="KW-0001">2Fe-2S</keyword>
<dbReference type="Gene3D" id="3.90.380.10">
    <property type="entry name" value="Naphthalene 1,2-dioxygenase Alpha Subunit, Chain A, domain 1"/>
    <property type="match status" value="1"/>
</dbReference>
<evidence type="ECO:0000313" key="10">
    <source>
        <dbReference type="EMBL" id="ARU02510.1"/>
    </source>
</evidence>
<gene>
    <name evidence="10" type="primary">nagG</name>
    <name evidence="10" type="ORF">LOKVESSMR4R_03229</name>
</gene>